<dbReference type="Gene3D" id="3.30.190.20">
    <property type="match status" value="1"/>
</dbReference>
<sequence>MHDTSFHCIFSLLRFVETVELQISLKNYGPQKDKLFSGTVRSGPLLSHPTFSLSAP</sequence>
<accession>A0A674A1C2</accession>
<dbReference type="InParanoid" id="A0A674A1C2"/>
<dbReference type="AlphaFoldDB" id="A0A674A1C2"/>
<reference evidence="1" key="1">
    <citation type="submission" date="2025-08" db="UniProtKB">
        <authorList>
            <consortium name="Ensembl"/>
        </authorList>
    </citation>
    <scope>IDENTIFICATION</scope>
</reference>
<evidence type="ECO:0000313" key="1">
    <source>
        <dbReference type="Ensembl" id="ENSSTUP00000052707.1"/>
    </source>
</evidence>
<organism evidence="1 2">
    <name type="scientific">Salmo trutta</name>
    <name type="common">Brown trout</name>
    <dbReference type="NCBI Taxonomy" id="8032"/>
    <lineage>
        <taxon>Eukaryota</taxon>
        <taxon>Metazoa</taxon>
        <taxon>Chordata</taxon>
        <taxon>Craniata</taxon>
        <taxon>Vertebrata</taxon>
        <taxon>Euteleostomi</taxon>
        <taxon>Actinopterygii</taxon>
        <taxon>Neopterygii</taxon>
        <taxon>Teleostei</taxon>
        <taxon>Protacanthopterygii</taxon>
        <taxon>Salmoniformes</taxon>
        <taxon>Salmonidae</taxon>
        <taxon>Salmoninae</taxon>
        <taxon>Salmo</taxon>
    </lineage>
</organism>
<protein>
    <submittedName>
        <fullName evidence="1">Uncharacterized protein</fullName>
    </submittedName>
</protein>
<dbReference type="InterPro" id="IPR023674">
    <property type="entry name" value="Ribosomal_uL1-like"/>
</dbReference>
<reference evidence="1" key="2">
    <citation type="submission" date="2025-09" db="UniProtKB">
        <authorList>
            <consortium name="Ensembl"/>
        </authorList>
    </citation>
    <scope>IDENTIFICATION</scope>
</reference>
<keyword evidence="2" id="KW-1185">Reference proteome</keyword>
<proteinExistence type="predicted"/>
<evidence type="ECO:0000313" key="2">
    <source>
        <dbReference type="Proteomes" id="UP000472277"/>
    </source>
</evidence>
<dbReference type="Proteomes" id="UP000472277">
    <property type="component" value="Chromosome 28"/>
</dbReference>
<name>A0A674A1C2_SALTR</name>
<dbReference type="Ensembl" id="ENSSTUT00000055108.1">
    <property type="protein sequence ID" value="ENSSTUP00000052707.1"/>
    <property type="gene ID" value="ENSSTUG00000022320.1"/>
</dbReference>
<dbReference type="SUPFAM" id="SSF56808">
    <property type="entry name" value="Ribosomal protein L1"/>
    <property type="match status" value="1"/>
</dbReference>